<sequence length="189" mass="19344">MALDSCACVAAESGRPLGGVVRRRASAFECAARLESAYRSCDQSLACAHAPPRLSAFTYSNSSPLCQPIATPACVEALSRAMTATLAASPDAGNSMTGLRLKTAYPAMQCALLPSFGAKVARRSDSVAFDASKAALAVSFVESCCNGTPSDSSSAAVAAVPAATRPLPALQRVMAALADPNLLSRSKRT</sequence>
<evidence type="ECO:0000313" key="1">
    <source>
        <dbReference type="EMBL" id="KOO27065.1"/>
    </source>
</evidence>
<evidence type="ECO:0000313" key="2">
    <source>
        <dbReference type="Proteomes" id="UP000037460"/>
    </source>
</evidence>
<dbReference type="AlphaFoldDB" id="A0A0M0JKR9"/>
<dbReference type="EMBL" id="JWZX01002769">
    <property type="protein sequence ID" value="KOO27065.1"/>
    <property type="molecule type" value="Genomic_DNA"/>
</dbReference>
<proteinExistence type="predicted"/>
<organism evidence="1 2">
    <name type="scientific">Chrysochromulina tobinii</name>
    <dbReference type="NCBI Taxonomy" id="1460289"/>
    <lineage>
        <taxon>Eukaryota</taxon>
        <taxon>Haptista</taxon>
        <taxon>Haptophyta</taxon>
        <taxon>Prymnesiophyceae</taxon>
        <taxon>Prymnesiales</taxon>
        <taxon>Chrysochromulinaceae</taxon>
        <taxon>Chrysochromulina</taxon>
    </lineage>
</organism>
<accession>A0A0M0JKR9</accession>
<reference evidence="2" key="1">
    <citation type="journal article" date="2015" name="PLoS Genet.">
        <title>Genome Sequence and Transcriptome Analyses of Chrysochromulina tobin: Metabolic Tools for Enhanced Algal Fitness in the Prominent Order Prymnesiales (Haptophyceae).</title>
        <authorList>
            <person name="Hovde B.T."/>
            <person name="Deodato C.R."/>
            <person name="Hunsperger H.M."/>
            <person name="Ryken S.A."/>
            <person name="Yost W."/>
            <person name="Jha R.K."/>
            <person name="Patterson J."/>
            <person name="Monnat R.J. Jr."/>
            <person name="Barlow S.B."/>
            <person name="Starkenburg S.R."/>
            <person name="Cattolico R.A."/>
        </authorList>
    </citation>
    <scope>NUCLEOTIDE SEQUENCE</scope>
    <source>
        <strain evidence="2">CCMP291</strain>
    </source>
</reference>
<keyword evidence="2" id="KW-1185">Reference proteome</keyword>
<name>A0A0M0JKR9_9EUKA</name>
<gene>
    <name evidence="1" type="ORF">Ctob_001505</name>
</gene>
<protein>
    <submittedName>
        <fullName evidence="1">Uncharacterized protein</fullName>
    </submittedName>
</protein>
<dbReference type="Proteomes" id="UP000037460">
    <property type="component" value="Unassembled WGS sequence"/>
</dbReference>
<comment type="caution">
    <text evidence="1">The sequence shown here is derived from an EMBL/GenBank/DDBJ whole genome shotgun (WGS) entry which is preliminary data.</text>
</comment>